<name>A0A6N7EJG9_9MICO</name>
<dbReference type="InterPro" id="IPR013324">
    <property type="entry name" value="RNA_pol_sigma_r3/r4-like"/>
</dbReference>
<dbReference type="GO" id="GO:0003700">
    <property type="term" value="F:DNA-binding transcription factor activity"/>
    <property type="evidence" value="ECO:0007669"/>
    <property type="project" value="InterPro"/>
</dbReference>
<accession>A0A6N7EJG9</accession>
<dbReference type="SUPFAM" id="SSF88659">
    <property type="entry name" value="Sigma3 and sigma4 domains of RNA polymerase sigma factors"/>
    <property type="match status" value="1"/>
</dbReference>
<dbReference type="Gene3D" id="1.10.1740.10">
    <property type="match status" value="1"/>
</dbReference>
<feature type="compositionally biased region" description="Basic and acidic residues" evidence="1">
    <location>
        <begin position="393"/>
        <end position="411"/>
    </location>
</feature>
<dbReference type="PANTHER" id="PTHR47756:SF2">
    <property type="entry name" value="BLL6612 PROTEIN"/>
    <property type="match status" value="1"/>
</dbReference>
<dbReference type="SUPFAM" id="SSF88946">
    <property type="entry name" value="Sigma2 domain of RNA polymerase sigma factors"/>
    <property type="match status" value="1"/>
</dbReference>
<evidence type="ECO:0000259" key="2">
    <source>
        <dbReference type="Pfam" id="PF04542"/>
    </source>
</evidence>
<evidence type="ECO:0000259" key="3">
    <source>
        <dbReference type="Pfam" id="PF20239"/>
    </source>
</evidence>
<dbReference type="InterPro" id="IPR013325">
    <property type="entry name" value="RNA_pol_sigma_r2"/>
</dbReference>
<evidence type="ECO:0000313" key="5">
    <source>
        <dbReference type="Proteomes" id="UP000437709"/>
    </source>
</evidence>
<dbReference type="Proteomes" id="UP000437709">
    <property type="component" value="Unassembled WGS sequence"/>
</dbReference>
<dbReference type="GO" id="GO:0006352">
    <property type="term" value="P:DNA-templated transcription initiation"/>
    <property type="evidence" value="ECO:0007669"/>
    <property type="project" value="InterPro"/>
</dbReference>
<dbReference type="InterPro" id="IPR046531">
    <property type="entry name" value="DUF6596"/>
</dbReference>
<comment type="caution">
    <text evidence="4">The sequence shown here is derived from an EMBL/GenBank/DDBJ whole genome shotgun (WGS) entry which is preliminary data.</text>
</comment>
<dbReference type="InterPro" id="IPR007627">
    <property type="entry name" value="RNA_pol_sigma70_r2"/>
</dbReference>
<sequence length="433" mass="46135">MTPTEVRAAAELAARTSYGRLVAILAAPAGDLALAEDALSDAFERALRTWPRDGVPDNPEGWLLTVARNRQRDVWRSAAHRTAAPLDAATDRGLGVSLDLDLDALPDRRLELLFVCAHPALAEPVRTPLMLQTVLGFEAAQIAAAYAVPAATMAQRLVRAKRRIRRAGIPFVVPGVEAMPERLPAVLEAVYGCYAIAWPEAAEAMSLAGEAHYLAVTLATLLETEPEAWGLAALVTLSLARTTRATARYVPLEDQDPSTWDAVLVAEGEGYLRRADRTGRTGAPGRFRLEAAIQAVHCERLRTGRTDWAALRALYAALLRTAPSLGARVAHAAVVAHLDGPAAGLALLEELAAPGEGFQPLHAARADLLARSGDQGGAAAAYDRAIELTPDPRVRAYLSERRAQAEADTSHPRQPRPGLARDRPGPAQASGGP</sequence>
<keyword evidence="5" id="KW-1185">Reference proteome</keyword>
<dbReference type="EMBL" id="WHPC01000041">
    <property type="protein sequence ID" value="MPV37571.1"/>
    <property type="molecule type" value="Genomic_DNA"/>
</dbReference>
<feature type="domain" description="RNA polymerase sigma-70 region 2" evidence="2">
    <location>
        <begin position="18"/>
        <end position="79"/>
    </location>
</feature>
<evidence type="ECO:0000313" key="4">
    <source>
        <dbReference type="EMBL" id="MPV37571.1"/>
    </source>
</evidence>
<proteinExistence type="predicted"/>
<feature type="region of interest" description="Disordered" evidence="1">
    <location>
        <begin position="393"/>
        <end position="433"/>
    </location>
</feature>
<protein>
    <submittedName>
        <fullName evidence="4">RNA polymerase subunit sigma-70</fullName>
    </submittedName>
</protein>
<dbReference type="PANTHER" id="PTHR47756">
    <property type="entry name" value="BLL6612 PROTEIN-RELATED"/>
    <property type="match status" value="1"/>
</dbReference>
<dbReference type="Pfam" id="PF20239">
    <property type="entry name" value="DUF6596"/>
    <property type="match status" value="1"/>
</dbReference>
<dbReference type="AlphaFoldDB" id="A0A6N7EJG9"/>
<gene>
    <name evidence="4" type="ORF">GB881_11070</name>
</gene>
<reference evidence="4 5" key="1">
    <citation type="submission" date="2019-10" db="EMBL/GenBank/DDBJ databases">
        <title>Georgenia wutianyii sp. nov. and Georgenia yuyongxinii sp. nov. isolated from plateau pika (Ochotona curzoniae) in the Qinghai-Tibet plateau of China.</title>
        <authorList>
            <person name="Tian Z."/>
        </authorList>
    </citation>
    <scope>NUCLEOTIDE SEQUENCE [LARGE SCALE GENOMIC DNA]</scope>
    <source>
        <strain evidence="4 5">JCM 19765</strain>
    </source>
</reference>
<dbReference type="RefSeq" id="WP_152194341.1">
    <property type="nucleotide sequence ID" value="NZ_VUKD01000001.1"/>
</dbReference>
<feature type="domain" description="DUF6596" evidence="3">
    <location>
        <begin position="182"/>
        <end position="275"/>
    </location>
</feature>
<evidence type="ECO:0000256" key="1">
    <source>
        <dbReference type="SAM" id="MobiDB-lite"/>
    </source>
</evidence>
<organism evidence="4 5">
    <name type="scientific">Georgenia subflava</name>
    <dbReference type="NCBI Taxonomy" id="1622177"/>
    <lineage>
        <taxon>Bacteria</taxon>
        <taxon>Bacillati</taxon>
        <taxon>Actinomycetota</taxon>
        <taxon>Actinomycetes</taxon>
        <taxon>Micrococcales</taxon>
        <taxon>Bogoriellaceae</taxon>
        <taxon>Georgenia</taxon>
    </lineage>
</organism>
<dbReference type="Pfam" id="PF04542">
    <property type="entry name" value="Sigma70_r2"/>
    <property type="match status" value="1"/>
</dbReference>